<dbReference type="OrthoDB" id="9800626at2"/>
<feature type="compositionally biased region" description="Basic and acidic residues" evidence="1">
    <location>
        <begin position="283"/>
        <end position="298"/>
    </location>
</feature>
<reference evidence="4 5" key="1">
    <citation type="submission" date="2010-08" db="EMBL/GenBank/DDBJ databases">
        <title>Complete sequence of Clostridium cellulovorans 743B.</title>
        <authorList>
            <consortium name="US DOE Joint Genome Institute"/>
            <person name="Lucas S."/>
            <person name="Copeland A."/>
            <person name="Lapidus A."/>
            <person name="Cheng J.-F."/>
            <person name="Bruce D."/>
            <person name="Goodwin L."/>
            <person name="Pitluck S."/>
            <person name="Chertkov O."/>
            <person name="Detter J.C."/>
            <person name="Han C."/>
            <person name="Tapia R."/>
            <person name="Land M."/>
            <person name="Hauser L."/>
            <person name="Chang Y.-J."/>
            <person name="Jeffries C."/>
            <person name="Kyrpides N."/>
            <person name="Ivanova N."/>
            <person name="Mikhailova N."/>
            <person name="Hemme C.L."/>
            <person name="Woyke T."/>
        </authorList>
    </citation>
    <scope>NUCLEOTIDE SEQUENCE [LARGE SCALE GENOMIC DNA]</scope>
    <source>
        <strain evidence="5">ATCC 35296 / DSM 3052 / OCM 3 / 743B</strain>
    </source>
</reference>
<feature type="transmembrane region" description="Helical" evidence="2">
    <location>
        <begin position="52"/>
        <end position="73"/>
    </location>
</feature>
<feature type="region of interest" description="Disordered" evidence="1">
    <location>
        <begin position="283"/>
        <end position="406"/>
    </location>
</feature>
<keyword evidence="2" id="KW-1133">Transmembrane helix</keyword>
<organism evidence="4 5">
    <name type="scientific">Clostridium cellulovorans (strain ATCC 35296 / DSM 3052 / OCM 3 / 743B)</name>
    <dbReference type="NCBI Taxonomy" id="573061"/>
    <lineage>
        <taxon>Bacteria</taxon>
        <taxon>Bacillati</taxon>
        <taxon>Bacillota</taxon>
        <taxon>Clostridia</taxon>
        <taxon>Eubacteriales</taxon>
        <taxon>Clostridiaceae</taxon>
        <taxon>Clostridium</taxon>
    </lineage>
</organism>
<feature type="compositionally biased region" description="Basic and acidic residues" evidence="1">
    <location>
        <begin position="305"/>
        <end position="325"/>
    </location>
</feature>
<dbReference type="InterPro" id="IPR055431">
    <property type="entry name" value="RsgI_M"/>
</dbReference>
<keyword evidence="5" id="KW-1185">Reference proteome</keyword>
<evidence type="ECO:0000313" key="5">
    <source>
        <dbReference type="Proteomes" id="UP000002730"/>
    </source>
</evidence>
<dbReference type="Pfam" id="PF23750">
    <property type="entry name" value="RsgI_M"/>
    <property type="match status" value="1"/>
</dbReference>
<dbReference type="Proteomes" id="UP000002730">
    <property type="component" value="Chromosome"/>
</dbReference>
<feature type="region of interest" description="Disordered" evidence="1">
    <location>
        <begin position="244"/>
        <end position="264"/>
    </location>
</feature>
<keyword evidence="2" id="KW-0472">Membrane</keyword>
<keyword evidence="2" id="KW-0812">Transmembrane</keyword>
<dbReference type="RefSeq" id="WP_010076987.1">
    <property type="nucleotide sequence ID" value="NC_014393.1"/>
</dbReference>
<evidence type="ECO:0000256" key="2">
    <source>
        <dbReference type="SAM" id="Phobius"/>
    </source>
</evidence>
<feature type="compositionally biased region" description="Acidic residues" evidence="1">
    <location>
        <begin position="252"/>
        <end position="264"/>
    </location>
</feature>
<dbReference type="EMBL" id="CP002160">
    <property type="protein sequence ID" value="ADL51793.1"/>
    <property type="molecule type" value="Genomic_DNA"/>
</dbReference>
<accession>D9SM62</accession>
<evidence type="ECO:0000256" key="1">
    <source>
        <dbReference type="SAM" id="MobiDB-lite"/>
    </source>
</evidence>
<feature type="domain" description="Anti-sigma factor RsgI-like middle" evidence="3">
    <location>
        <begin position="79"/>
        <end position="213"/>
    </location>
</feature>
<proteinExistence type="predicted"/>
<dbReference type="KEGG" id="ccb:Clocel_2050"/>
<dbReference type="STRING" id="573061.Clocel_2050"/>
<dbReference type="HOGENOM" id="CLU_059891_1_0_9"/>
<feature type="compositionally biased region" description="Basic and acidic residues" evidence="1">
    <location>
        <begin position="344"/>
        <end position="355"/>
    </location>
</feature>
<dbReference type="eggNOG" id="ENOG5032NCF">
    <property type="taxonomic scope" value="Bacteria"/>
</dbReference>
<protein>
    <recommendedName>
        <fullName evidence="3">Anti-sigma factor RsgI-like middle domain-containing protein</fullName>
    </recommendedName>
</protein>
<feature type="compositionally biased region" description="Polar residues" evidence="1">
    <location>
        <begin position="387"/>
        <end position="406"/>
    </location>
</feature>
<sequence>MNNNIKSALDKIKAEEELIKKTEEFLKSNIKLKNYNNQMTMKRGGIFDMKKITIAACLALLVGGLSYGGYSYYNDKTPVAYLSLDINPSIELAINDSNEVVSATAYNGDGETVLEGVDVVNMEVKDAVNELVVSASDNGFIADDGSTIISVTSETDDTTLGEELTNEAEVAVEEAITETEDTAVVYKDNVALARRDEARELGITPGKLNLIQKLMALDPTITVEDYKETKVTNIMKKVVELKKSQKGSSDATVEESTELSEVSDEIETAVAKVEENYNKKTNKKIETNSGEEMEKSSDDTAATDLNDKAKKDKVKENNIKQEKNNTEVVSPTEQPEDNTPIGEQVDKSKGKKAEEAAPVVEGTEPELTVDKPQASGEIEKGKAKENNGVTNGKVSDTQAATNKNKK</sequence>
<dbReference type="AlphaFoldDB" id="D9SM62"/>
<evidence type="ECO:0000313" key="4">
    <source>
        <dbReference type="EMBL" id="ADL51793.1"/>
    </source>
</evidence>
<gene>
    <name evidence="4" type="ordered locus">Clocel_2050</name>
</gene>
<evidence type="ECO:0000259" key="3">
    <source>
        <dbReference type="Pfam" id="PF23750"/>
    </source>
</evidence>
<name>D9SM62_CLOC7</name>